<organism evidence="6 7">
    <name type="scientific">Entomomonas asaccharolytica</name>
    <dbReference type="NCBI Taxonomy" id="2785331"/>
    <lineage>
        <taxon>Bacteria</taxon>
        <taxon>Pseudomonadati</taxon>
        <taxon>Pseudomonadota</taxon>
        <taxon>Gammaproteobacteria</taxon>
        <taxon>Pseudomonadales</taxon>
        <taxon>Pseudomonadaceae</taxon>
        <taxon>Entomomonas</taxon>
    </lineage>
</organism>
<dbReference type="Pfam" id="PF00497">
    <property type="entry name" value="SBP_bac_3"/>
    <property type="match status" value="1"/>
</dbReference>
<proteinExistence type="inferred from homology"/>
<evidence type="ECO:0000259" key="5">
    <source>
        <dbReference type="SMART" id="SM00079"/>
    </source>
</evidence>
<dbReference type="AlphaFoldDB" id="A0A974RX31"/>
<dbReference type="RefSeq" id="WP_201092821.1">
    <property type="nucleotide sequence ID" value="NZ_CP067393.1"/>
</dbReference>
<dbReference type="PANTHER" id="PTHR35936:SF38">
    <property type="entry name" value="GLUTAMINE-BINDING PERIPLASMIC PROTEIN"/>
    <property type="match status" value="1"/>
</dbReference>
<dbReference type="EMBL" id="CP067393">
    <property type="protein sequence ID" value="QQP85788.1"/>
    <property type="molecule type" value="Genomic_DNA"/>
</dbReference>
<dbReference type="Proteomes" id="UP000595278">
    <property type="component" value="Chromosome"/>
</dbReference>
<feature type="chain" id="PRO_5037999324" evidence="3">
    <location>
        <begin position="21"/>
        <end position="262"/>
    </location>
</feature>
<reference evidence="6 7" key="1">
    <citation type="submission" date="2021-01" db="EMBL/GenBank/DDBJ databases">
        <title>Entomomonas sp. F2A isolated from a house cricket (Acheta domesticus).</title>
        <authorList>
            <person name="Spergser J."/>
            <person name="Busse H.-J."/>
        </authorList>
    </citation>
    <scope>NUCLEOTIDE SEQUENCE [LARGE SCALE GENOMIC DNA]</scope>
    <source>
        <strain evidence="6 7">F2A</strain>
    </source>
</reference>
<evidence type="ECO:0000256" key="3">
    <source>
        <dbReference type="SAM" id="SignalP"/>
    </source>
</evidence>
<dbReference type="SUPFAM" id="SSF53850">
    <property type="entry name" value="Periplasmic binding protein-like II"/>
    <property type="match status" value="1"/>
</dbReference>
<dbReference type="SMART" id="SM00062">
    <property type="entry name" value="PBPb"/>
    <property type="match status" value="1"/>
</dbReference>
<evidence type="ECO:0000256" key="2">
    <source>
        <dbReference type="ARBA" id="ARBA00022729"/>
    </source>
</evidence>
<evidence type="ECO:0000259" key="4">
    <source>
        <dbReference type="SMART" id="SM00062"/>
    </source>
</evidence>
<protein>
    <submittedName>
        <fullName evidence="6">Transporter substrate-binding domain-containing protein</fullName>
    </submittedName>
</protein>
<dbReference type="CDD" id="cd13629">
    <property type="entry name" value="PBP2_Dsm1740"/>
    <property type="match status" value="1"/>
</dbReference>
<feature type="domain" description="Ionotropic glutamate receptor C-terminal" evidence="5">
    <location>
        <begin position="31"/>
        <end position="254"/>
    </location>
</feature>
<dbReference type="GO" id="GO:0015276">
    <property type="term" value="F:ligand-gated monoatomic ion channel activity"/>
    <property type="evidence" value="ECO:0007669"/>
    <property type="project" value="InterPro"/>
</dbReference>
<feature type="signal peptide" evidence="3">
    <location>
        <begin position="1"/>
        <end position="20"/>
    </location>
</feature>
<sequence>MKRFLFALFLCITSITISNAGIIDDAVKRGVLRVGMDPTYMPFQMTNKQGEIIGFEVDILKAMTKSMGIKLEIVSVAYDGIIPGLLTNKFDMIGSGMTVNQERNIKVNFTDPFIKTGQTLLIRKELANKIKSYKDLNSQDYKITSKLGTTGEFVAKRLINKAQYFGYNTEADAVLEVVNGKADAFIYDAPYNVVALEKLGNGQLVFLDEPFTYEPLAFAIRKGDYDSINWINNFLTQIKNDGTYDRIYNKWFKRTDWLKDME</sequence>
<gene>
    <name evidence="6" type="ORF">JHT90_00555</name>
</gene>
<name>A0A974RX31_9GAMM</name>
<dbReference type="PANTHER" id="PTHR35936">
    <property type="entry name" value="MEMBRANE-BOUND LYTIC MUREIN TRANSGLYCOSYLASE F"/>
    <property type="match status" value="1"/>
</dbReference>
<accession>A0A974RX31</accession>
<evidence type="ECO:0000256" key="1">
    <source>
        <dbReference type="ARBA" id="ARBA00010333"/>
    </source>
</evidence>
<evidence type="ECO:0000313" key="7">
    <source>
        <dbReference type="Proteomes" id="UP000595278"/>
    </source>
</evidence>
<feature type="domain" description="Solute-binding protein family 3/N-terminal" evidence="4">
    <location>
        <begin position="31"/>
        <end position="255"/>
    </location>
</feature>
<keyword evidence="7" id="KW-1185">Reference proteome</keyword>
<evidence type="ECO:0000313" key="6">
    <source>
        <dbReference type="EMBL" id="QQP85788.1"/>
    </source>
</evidence>
<comment type="similarity">
    <text evidence="1">Belongs to the bacterial solute-binding protein 3 family.</text>
</comment>
<keyword evidence="2 3" id="KW-0732">Signal</keyword>
<dbReference type="InterPro" id="IPR001638">
    <property type="entry name" value="Solute-binding_3/MltF_N"/>
</dbReference>
<dbReference type="InterPro" id="IPR001320">
    <property type="entry name" value="Iontro_rcpt_C"/>
</dbReference>
<dbReference type="KEGG" id="eaz:JHT90_00555"/>
<dbReference type="GO" id="GO:0016020">
    <property type="term" value="C:membrane"/>
    <property type="evidence" value="ECO:0007669"/>
    <property type="project" value="InterPro"/>
</dbReference>
<dbReference type="SMART" id="SM00079">
    <property type="entry name" value="PBPe"/>
    <property type="match status" value="1"/>
</dbReference>
<dbReference type="Gene3D" id="3.40.190.10">
    <property type="entry name" value="Periplasmic binding protein-like II"/>
    <property type="match status" value="2"/>
</dbReference>